<dbReference type="InterPro" id="IPR018060">
    <property type="entry name" value="HTH_AraC"/>
</dbReference>
<organism evidence="17 18">
    <name type="scientific">Bacteroides thetaiotaomicron</name>
    <dbReference type="NCBI Taxonomy" id="818"/>
    <lineage>
        <taxon>Bacteria</taxon>
        <taxon>Pseudomonadati</taxon>
        <taxon>Bacteroidota</taxon>
        <taxon>Bacteroidia</taxon>
        <taxon>Bacteroidales</taxon>
        <taxon>Bacteroidaceae</taxon>
        <taxon>Bacteroides</taxon>
    </lineage>
</organism>
<evidence type="ECO:0000259" key="14">
    <source>
        <dbReference type="PROSITE" id="PS01124"/>
    </source>
</evidence>
<dbReference type="PROSITE" id="PS50109">
    <property type="entry name" value="HIS_KIN"/>
    <property type="match status" value="1"/>
</dbReference>
<dbReference type="PANTHER" id="PTHR43547:SF2">
    <property type="entry name" value="HYBRID SIGNAL TRANSDUCTION HISTIDINE KINASE C"/>
    <property type="match status" value="1"/>
</dbReference>
<dbReference type="SMART" id="SM00448">
    <property type="entry name" value="REC"/>
    <property type="match status" value="1"/>
</dbReference>
<dbReference type="InterPro" id="IPR036097">
    <property type="entry name" value="HisK_dim/P_sf"/>
</dbReference>
<dbReference type="EC" id="2.7.13.3" evidence="2"/>
<evidence type="ECO:0000313" key="17">
    <source>
        <dbReference type="EMBL" id="KAB4453470.1"/>
    </source>
</evidence>
<dbReference type="Gene3D" id="3.30.565.10">
    <property type="entry name" value="Histidine kinase-like ATPase, C-terminal domain"/>
    <property type="match status" value="1"/>
</dbReference>
<dbReference type="RefSeq" id="WP_044468810.1">
    <property type="nucleotide sequence ID" value="NZ_JBCHGQ010000001.1"/>
</dbReference>
<dbReference type="SUPFAM" id="SSF52172">
    <property type="entry name" value="CheY-like"/>
    <property type="match status" value="1"/>
</dbReference>
<dbReference type="Pfam" id="PF07494">
    <property type="entry name" value="Reg_prop"/>
    <property type="match status" value="4"/>
</dbReference>
<proteinExistence type="predicted"/>
<keyword evidence="8" id="KW-0902">Two-component regulatory system</keyword>
<dbReference type="Gene3D" id="3.40.50.2300">
    <property type="match status" value="1"/>
</dbReference>
<evidence type="ECO:0000256" key="12">
    <source>
        <dbReference type="PROSITE-ProRule" id="PRU00169"/>
    </source>
</evidence>
<evidence type="ECO:0000256" key="13">
    <source>
        <dbReference type="SAM" id="Phobius"/>
    </source>
</evidence>
<evidence type="ECO:0000256" key="5">
    <source>
        <dbReference type="ARBA" id="ARBA00022741"/>
    </source>
</evidence>
<comment type="catalytic activity">
    <reaction evidence="1">
        <text>ATP + protein L-histidine = ADP + protein N-phospho-L-histidine.</text>
        <dbReference type="EC" id="2.7.13.3"/>
    </reaction>
</comment>
<feature type="domain" description="HTH araC/xylS-type" evidence="14">
    <location>
        <begin position="1249"/>
        <end position="1348"/>
    </location>
</feature>
<dbReference type="SUPFAM" id="SSF55874">
    <property type="entry name" value="ATPase domain of HSP90 chaperone/DNA topoisomerase II/histidine kinase"/>
    <property type="match status" value="1"/>
</dbReference>
<keyword evidence="7" id="KW-0067">ATP-binding</keyword>
<keyword evidence="13" id="KW-1133">Transmembrane helix</keyword>
<evidence type="ECO:0000256" key="8">
    <source>
        <dbReference type="ARBA" id="ARBA00023012"/>
    </source>
</evidence>
<dbReference type="InterPro" id="IPR003661">
    <property type="entry name" value="HisK_dim/P_dom"/>
</dbReference>
<dbReference type="GO" id="GO:0005524">
    <property type="term" value="F:ATP binding"/>
    <property type="evidence" value="ECO:0007669"/>
    <property type="project" value="UniProtKB-KW"/>
</dbReference>
<keyword evidence="5" id="KW-0547">Nucleotide-binding</keyword>
<dbReference type="SMART" id="SM00388">
    <property type="entry name" value="HisKA"/>
    <property type="match status" value="1"/>
</dbReference>
<dbReference type="Pfam" id="PF00072">
    <property type="entry name" value="Response_reg"/>
    <property type="match status" value="1"/>
</dbReference>
<dbReference type="SMART" id="SM00342">
    <property type="entry name" value="HTH_ARAC"/>
    <property type="match status" value="1"/>
</dbReference>
<dbReference type="SUPFAM" id="SSF46689">
    <property type="entry name" value="Homeodomain-like"/>
    <property type="match status" value="1"/>
</dbReference>
<dbReference type="CDD" id="cd16922">
    <property type="entry name" value="HATPase_EvgS-ArcB-TorS-like"/>
    <property type="match status" value="1"/>
</dbReference>
<dbReference type="InterPro" id="IPR013783">
    <property type="entry name" value="Ig-like_fold"/>
</dbReference>
<keyword evidence="11" id="KW-0804">Transcription</keyword>
<keyword evidence="6" id="KW-0418">Kinase</keyword>
<dbReference type="FunFam" id="3.40.50.2300:FF:000138">
    <property type="entry name" value="Two-component system sensor histidine kinase/response regulator"/>
    <property type="match status" value="1"/>
</dbReference>
<evidence type="ECO:0000256" key="4">
    <source>
        <dbReference type="ARBA" id="ARBA00022679"/>
    </source>
</evidence>
<comment type="caution">
    <text evidence="17">The sequence shown here is derived from an EMBL/GenBank/DDBJ whole genome shotgun (WGS) entry which is preliminary data.</text>
</comment>
<protein>
    <recommendedName>
        <fullName evidence="2">histidine kinase</fullName>
        <ecNumber evidence="2">2.7.13.3</ecNumber>
    </recommendedName>
</protein>
<keyword evidence="13" id="KW-0812">Transmembrane</keyword>
<dbReference type="PROSITE" id="PS01124">
    <property type="entry name" value="HTH_ARAC_FAMILY_2"/>
    <property type="match status" value="1"/>
</dbReference>
<dbReference type="PROSITE" id="PS50110">
    <property type="entry name" value="RESPONSE_REGULATORY"/>
    <property type="match status" value="1"/>
</dbReference>
<dbReference type="InterPro" id="IPR009057">
    <property type="entry name" value="Homeodomain-like_sf"/>
</dbReference>
<reference evidence="17 18" key="1">
    <citation type="journal article" date="2019" name="Nat. Med.">
        <title>A library of human gut bacterial isolates paired with longitudinal multiomics data enables mechanistic microbiome research.</title>
        <authorList>
            <person name="Poyet M."/>
            <person name="Groussin M."/>
            <person name="Gibbons S.M."/>
            <person name="Avila-Pacheco J."/>
            <person name="Jiang X."/>
            <person name="Kearney S.M."/>
            <person name="Perrotta A.R."/>
            <person name="Berdy B."/>
            <person name="Zhao S."/>
            <person name="Lieberman T.D."/>
            <person name="Swanson P.K."/>
            <person name="Smith M."/>
            <person name="Roesemann S."/>
            <person name="Alexander J.E."/>
            <person name="Rich S.A."/>
            <person name="Livny J."/>
            <person name="Vlamakis H."/>
            <person name="Clish C."/>
            <person name="Bullock K."/>
            <person name="Deik A."/>
            <person name="Scott J."/>
            <person name="Pierce K.A."/>
            <person name="Xavier R.J."/>
            <person name="Alm E.J."/>
        </authorList>
    </citation>
    <scope>NUCLEOTIDE SEQUENCE [LARGE SCALE GENOMIC DNA]</scope>
    <source>
        <strain evidence="17 18">BIOML-A165</strain>
    </source>
</reference>
<dbReference type="SUPFAM" id="SSF63829">
    <property type="entry name" value="Calcium-dependent phosphotriesterase"/>
    <property type="match status" value="2"/>
</dbReference>
<dbReference type="InterPro" id="IPR011110">
    <property type="entry name" value="Reg_prop"/>
</dbReference>
<dbReference type="Pfam" id="PF12833">
    <property type="entry name" value="HTH_18"/>
    <property type="match status" value="1"/>
</dbReference>
<dbReference type="SMART" id="SM00387">
    <property type="entry name" value="HATPase_c"/>
    <property type="match status" value="1"/>
</dbReference>
<dbReference type="GO" id="GO:0003700">
    <property type="term" value="F:DNA-binding transcription factor activity"/>
    <property type="evidence" value="ECO:0007669"/>
    <property type="project" value="InterPro"/>
</dbReference>
<dbReference type="InterPro" id="IPR011123">
    <property type="entry name" value="Y_Y_Y"/>
</dbReference>
<dbReference type="PANTHER" id="PTHR43547">
    <property type="entry name" value="TWO-COMPONENT HISTIDINE KINASE"/>
    <property type="match status" value="1"/>
</dbReference>
<evidence type="ECO:0000256" key="7">
    <source>
        <dbReference type="ARBA" id="ARBA00022840"/>
    </source>
</evidence>
<name>A0A7J5JPV0_BACT4</name>
<dbReference type="InterPro" id="IPR001789">
    <property type="entry name" value="Sig_transdc_resp-reg_receiver"/>
</dbReference>
<feature type="domain" description="Response regulatory" evidence="16">
    <location>
        <begin position="1091"/>
        <end position="1206"/>
    </location>
</feature>
<dbReference type="FunFam" id="1.10.287.130:FF:000034">
    <property type="entry name" value="Two-component system sensor histidine kinase/response regulator"/>
    <property type="match status" value="1"/>
</dbReference>
<dbReference type="InterPro" id="IPR004358">
    <property type="entry name" value="Sig_transdc_His_kin-like_C"/>
</dbReference>
<dbReference type="InterPro" id="IPR036890">
    <property type="entry name" value="HATPase_C_sf"/>
</dbReference>
<dbReference type="PROSITE" id="PS00041">
    <property type="entry name" value="HTH_ARAC_FAMILY_1"/>
    <property type="match status" value="1"/>
</dbReference>
<evidence type="ECO:0000256" key="1">
    <source>
        <dbReference type="ARBA" id="ARBA00000085"/>
    </source>
</evidence>
<dbReference type="Gene3D" id="1.10.287.130">
    <property type="match status" value="1"/>
</dbReference>
<sequence>MKRLNLTLVFGLLVLLPLMGQIPSYTFKHIGTEEGLSNGFVLDIAIDGQGFVWSATESGLNRLTGDDNTQYKKSNSGLVSNELTALHYDKQTNVLWIASQQDGISLFDCRTQQFSSLTTKDGLCSNRIMDLAPAEDGGIWILHKEENIQHYNTKTHEFTNYTKDNVKGLSGQNFTCMDDGNGYLYIGHARNGMSILDVKGRTVKTFRHQPDNPQSLPGDYVRSIFMDHLNNIWIGTERGMGLFNPLTGTFSKFRHIADDTHSLAGDNIHCITEMQDEMLWIASDLGGISILDLHNFNNNHLENLAFTNLTPLNSALSSPNTRKLLQDNFGNIWISHYSTGLDFIANYQSRFQVLPYYVASDGKKVLKRIYGIKMSKDDGLWLGGENELSLCRGNRIVKSWNLSPYQQRAMSLVYIIEEGMDGTLWLGINDEGVICFNPKTENFKHIDLGVENLDIHAFHEDTDGRMWIGSEAGVYSYYKGNVKREDEINRKLKSQTIYAIMKDKQEKMWIGSLGGGIQVFDKNGNLVETLTTDNGLCSDNINQIYKDAEGGMWLATYNGLVYIKDTNHPRQWEIYDEHQRLDDSHIRAVQQDRSGNIWVSTYTHIAYWNKYKQQFYNYNYYNGVSMGGFVESGATVSPNGTVYFSSPNGVCYFNPAIIVAAKQQISPIRLITCEGYIKQQDGRGNRILTFDTDGKLRLPYDENSFRISFTVADYSQIGQVEYSYQMEGLDKSWYNTDGENEVTFRNVIPGKYTFRIKARLRNGEWDENNMLIIPIVIAPPFWLTWYALVVYVILFLVTAWLYVRSYKRKMLLRNSLELERQKNLHEQSLNNERLRFYTNITHELRTPLTLILGPLEDLVNDVHLPETYSQKIKTIHGSALRLLNLINQILEFRKTETQNRKLTVSKGNLSNLVTEIALRYKELNRNEKVEIRMDIDQLEQKVWFDADVIQTIMNNLLSNAVKYTPEGEICLSLHKIEEADSQYIEITVSDTGYGIDEEALPHIFDRYYQAEGKHQASGTGIGLALVKSLAELHEGTLNVKSKLGKGTAFSFRILLGNTYTNALHKETAAAVPQNTEIQGEESSEETEQQPILLIVEDNADIREYVSASFQENYKVLTACNGKEGLELALQYTPNIIVSDIMMPEMDGIELCRAIKDDMRTSHIPVILLTAKDSLHDKEEGYESGADSYLTKPFSASLLRSRIHNLLETRRKLAQKFVNAIPQQADVNIPESQQEESAPKLNQLDQEFLDKLTSLIETNLDQEEIDITFMTDKMNMSYSTLYRKVKALTNLSVSEFSCKIKIRNSMNLLQSGKYNITEVSLMTGFNNLTYFRKCFKKECGMTPSEYVKQMKS</sequence>
<keyword evidence="13" id="KW-0472">Membrane</keyword>
<keyword evidence="4" id="KW-0808">Transferase</keyword>
<dbReference type="InterPro" id="IPR015943">
    <property type="entry name" value="WD40/YVTN_repeat-like_dom_sf"/>
</dbReference>
<dbReference type="InterPro" id="IPR005467">
    <property type="entry name" value="His_kinase_dom"/>
</dbReference>
<dbReference type="SUPFAM" id="SSF47384">
    <property type="entry name" value="Homodimeric domain of signal transducing histidine kinase"/>
    <property type="match status" value="1"/>
</dbReference>
<dbReference type="Pfam" id="PF00512">
    <property type="entry name" value="HisKA"/>
    <property type="match status" value="1"/>
</dbReference>
<dbReference type="InterPro" id="IPR011006">
    <property type="entry name" value="CheY-like_superfamily"/>
</dbReference>
<evidence type="ECO:0000256" key="9">
    <source>
        <dbReference type="ARBA" id="ARBA00023015"/>
    </source>
</evidence>
<dbReference type="Gene3D" id="2.130.10.10">
    <property type="entry name" value="YVTN repeat-like/Quinoprotein amine dehydrogenase"/>
    <property type="match status" value="2"/>
</dbReference>
<feature type="modified residue" description="4-aspartylphosphate" evidence="12">
    <location>
        <position position="1139"/>
    </location>
</feature>
<dbReference type="InterPro" id="IPR003594">
    <property type="entry name" value="HATPase_dom"/>
</dbReference>
<feature type="domain" description="Histidine kinase" evidence="15">
    <location>
        <begin position="839"/>
        <end position="1057"/>
    </location>
</feature>
<dbReference type="Gene3D" id="1.10.10.60">
    <property type="entry name" value="Homeodomain-like"/>
    <property type="match status" value="1"/>
</dbReference>
<dbReference type="CDD" id="cd00082">
    <property type="entry name" value="HisKA"/>
    <property type="match status" value="1"/>
</dbReference>
<evidence type="ECO:0000256" key="3">
    <source>
        <dbReference type="ARBA" id="ARBA00022553"/>
    </source>
</evidence>
<evidence type="ECO:0000256" key="10">
    <source>
        <dbReference type="ARBA" id="ARBA00023125"/>
    </source>
</evidence>
<evidence type="ECO:0000256" key="11">
    <source>
        <dbReference type="ARBA" id="ARBA00023163"/>
    </source>
</evidence>
<dbReference type="Proteomes" id="UP000460317">
    <property type="component" value="Unassembled WGS sequence"/>
</dbReference>
<feature type="transmembrane region" description="Helical" evidence="13">
    <location>
        <begin position="782"/>
        <end position="803"/>
    </location>
</feature>
<dbReference type="GO" id="GO:0043565">
    <property type="term" value="F:sequence-specific DNA binding"/>
    <property type="evidence" value="ECO:0007669"/>
    <property type="project" value="InterPro"/>
</dbReference>
<dbReference type="CDD" id="cd17574">
    <property type="entry name" value="REC_OmpR"/>
    <property type="match status" value="1"/>
</dbReference>
<evidence type="ECO:0000259" key="15">
    <source>
        <dbReference type="PROSITE" id="PS50109"/>
    </source>
</evidence>
<accession>A0A7J5JPV0</accession>
<dbReference type="InterPro" id="IPR018062">
    <property type="entry name" value="HTH_AraC-typ_CS"/>
</dbReference>
<gene>
    <name evidence="17" type="ORF">GAN93_06950</name>
</gene>
<evidence type="ECO:0000259" key="16">
    <source>
        <dbReference type="PROSITE" id="PS50110"/>
    </source>
</evidence>
<keyword evidence="9" id="KW-0805">Transcription regulation</keyword>
<dbReference type="Pfam" id="PF07495">
    <property type="entry name" value="Y_Y_Y"/>
    <property type="match status" value="1"/>
</dbReference>
<evidence type="ECO:0000256" key="2">
    <source>
        <dbReference type="ARBA" id="ARBA00012438"/>
    </source>
</evidence>
<dbReference type="GO" id="GO:0000155">
    <property type="term" value="F:phosphorelay sensor kinase activity"/>
    <property type="evidence" value="ECO:0007669"/>
    <property type="project" value="InterPro"/>
</dbReference>
<evidence type="ECO:0000256" key="6">
    <source>
        <dbReference type="ARBA" id="ARBA00022777"/>
    </source>
</evidence>
<evidence type="ECO:0000313" key="18">
    <source>
        <dbReference type="Proteomes" id="UP000460317"/>
    </source>
</evidence>
<keyword evidence="10" id="KW-0238">DNA-binding</keyword>
<dbReference type="EMBL" id="WCSB01000005">
    <property type="protein sequence ID" value="KAB4453470.1"/>
    <property type="molecule type" value="Genomic_DNA"/>
</dbReference>
<dbReference type="Gene3D" id="2.60.40.10">
    <property type="entry name" value="Immunoglobulins"/>
    <property type="match status" value="1"/>
</dbReference>
<dbReference type="PRINTS" id="PR00344">
    <property type="entry name" value="BCTRLSENSOR"/>
</dbReference>
<dbReference type="Pfam" id="PF02518">
    <property type="entry name" value="HATPase_c"/>
    <property type="match status" value="1"/>
</dbReference>
<keyword evidence="3 12" id="KW-0597">Phosphoprotein</keyword>
<dbReference type="FunFam" id="3.30.565.10:FF:000037">
    <property type="entry name" value="Hybrid sensor histidine kinase/response regulator"/>
    <property type="match status" value="1"/>
</dbReference>